<name>A0A6C0I6E8_9ZZZZ</name>
<dbReference type="Gene3D" id="3.40.1090.10">
    <property type="entry name" value="Cytosolic phospholipase A2 catalytic domain"/>
    <property type="match status" value="1"/>
</dbReference>
<dbReference type="PANTHER" id="PTHR46394">
    <property type="entry name" value="ANNEXIN"/>
    <property type="match status" value="1"/>
</dbReference>
<dbReference type="PANTHER" id="PTHR46394:SF1">
    <property type="entry name" value="PNPLA DOMAIN-CONTAINING PROTEIN"/>
    <property type="match status" value="1"/>
</dbReference>
<dbReference type="GO" id="GO:0006629">
    <property type="term" value="P:lipid metabolic process"/>
    <property type="evidence" value="ECO:0007669"/>
    <property type="project" value="UniProtKB-KW"/>
</dbReference>
<dbReference type="SUPFAM" id="SSF52151">
    <property type="entry name" value="FabD/lysophospholipase-like"/>
    <property type="match status" value="1"/>
</dbReference>
<dbReference type="InterPro" id="IPR016035">
    <property type="entry name" value="Acyl_Trfase/lysoPLipase"/>
</dbReference>
<proteinExistence type="predicted"/>
<dbReference type="PROSITE" id="PS51635">
    <property type="entry name" value="PNPLA"/>
    <property type="match status" value="1"/>
</dbReference>
<sequence>MTIKHLVMSGGGPIGISFLGAINYLCDVNFININEIESFYATSIGTIISVFICLEYDWPTINKYAIERPWKDIFKLNAKQIMDTYTTKGLYDIKIIEKTFKPLLEAKDLSLHITLKEFYEYSKKDIHFFVFDINTYKTVEITHVLYPDLQLINAIYMSCSLPGLFIPTMIDNMCLMDGGMLANFPLNYCLRDHSTKDEILGLNFIYKNDDGTECSGNNLINDDSDMMDFILALSLNSMNYITSSIKCDKIDNIVEFCSSTTTLTIDNLTHTVNTVEGRQQLFDKGIESAKQFIIQKEMKEIEKNEEKEKEESIFDYII</sequence>
<dbReference type="Pfam" id="PF01734">
    <property type="entry name" value="Patatin"/>
    <property type="match status" value="1"/>
</dbReference>
<dbReference type="AlphaFoldDB" id="A0A6C0I6E8"/>
<evidence type="ECO:0000256" key="1">
    <source>
        <dbReference type="ARBA" id="ARBA00023098"/>
    </source>
</evidence>
<feature type="domain" description="PNPLA" evidence="2">
    <location>
        <begin position="6"/>
        <end position="190"/>
    </location>
</feature>
<reference evidence="3" key="1">
    <citation type="journal article" date="2020" name="Nature">
        <title>Giant virus diversity and host interactions through global metagenomics.</title>
        <authorList>
            <person name="Schulz F."/>
            <person name="Roux S."/>
            <person name="Paez-Espino D."/>
            <person name="Jungbluth S."/>
            <person name="Walsh D.A."/>
            <person name="Denef V.J."/>
            <person name="McMahon K.D."/>
            <person name="Konstantinidis K.T."/>
            <person name="Eloe-Fadrosh E.A."/>
            <person name="Kyrpides N.C."/>
            <person name="Woyke T."/>
        </authorList>
    </citation>
    <scope>NUCLEOTIDE SEQUENCE</scope>
    <source>
        <strain evidence="3">GVMAG-M-3300023184-51</strain>
    </source>
</reference>
<evidence type="ECO:0000313" key="3">
    <source>
        <dbReference type="EMBL" id="QHT88571.1"/>
    </source>
</evidence>
<dbReference type="EMBL" id="MN740119">
    <property type="protein sequence ID" value="QHT88571.1"/>
    <property type="molecule type" value="Genomic_DNA"/>
</dbReference>
<organism evidence="3">
    <name type="scientific">viral metagenome</name>
    <dbReference type="NCBI Taxonomy" id="1070528"/>
    <lineage>
        <taxon>unclassified sequences</taxon>
        <taxon>metagenomes</taxon>
        <taxon>organismal metagenomes</taxon>
    </lineage>
</organism>
<dbReference type="InterPro" id="IPR052580">
    <property type="entry name" value="Lipid_Hydrolase"/>
</dbReference>
<protein>
    <recommendedName>
        <fullName evidence="2">PNPLA domain-containing protein</fullName>
    </recommendedName>
</protein>
<keyword evidence="1" id="KW-0443">Lipid metabolism</keyword>
<dbReference type="InterPro" id="IPR002641">
    <property type="entry name" value="PNPLA_dom"/>
</dbReference>
<evidence type="ECO:0000259" key="2">
    <source>
        <dbReference type="PROSITE" id="PS51635"/>
    </source>
</evidence>
<accession>A0A6C0I6E8</accession>